<dbReference type="InterPro" id="IPR023799">
    <property type="entry name" value="RbfA_dom_sf"/>
</dbReference>
<reference evidence="4 5" key="1">
    <citation type="submission" date="2018-12" db="EMBL/GenBank/DDBJ databases">
        <authorList>
            <person name="Feng G."/>
            <person name="Zhu H."/>
        </authorList>
    </citation>
    <scope>NUCLEOTIDE SEQUENCE [LARGE SCALE GENOMIC DNA]</scope>
    <source>
        <strain evidence="4 5">KCTC 12533</strain>
    </source>
</reference>
<protein>
    <recommendedName>
        <fullName evidence="2">Ribosome-binding factor A</fullName>
    </recommendedName>
</protein>
<evidence type="ECO:0000313" key="5">
    <source>
        <dbReference type="Proteomes" id="UP000273500"/>
    </source>
</evidence>
<keyword evidence="1 2" id="KW-0690">Ribosome biogenesis</keyword>
<dbReference type="HAMAP" id="MF_00003">
    <property type="entry name" value="RbfA"/>
    <property type="match status" value="1"/>
</dbReference>
<dbReference type="GO" id="GO:0043024">
    <property type="term" value="F:ribosomal small subunit binding"/>
    <property type="evidence" value="ECO:0007669"/>
    <property type="project" value="TreeGrafter"/>
</dbReference>
<proteinExistence type="inferred from homology"/>
<feature type="region of interest" description="Disordered" evidence="3">
    <location>
        <begin position="118"/>
        <end position="150"/>
    </location>
</feature>
<evidence type="ECO:0000256" key="2">
    <source>
        <dbReference type="HAMAP-Rule" id="MF_00003"/>
    </source>
</evidence>
<comment type="caution">
    <text evidence="4">The sequence shown here is derived from an EMBL/GenBank/DDBJ whole genome shotgun (WGS) entry which is preliminary data.</text>
</comment>
<evidence type="ECO:0000313" key="4">
    <source>
        <dbReference type="EMBL" id="RSK48027.1"/>
    </source>
</evidence>
<accession>A0A428KNG4</accession>
<dbReference type="OrthoDB" id="9811910at2"/>
<name>A0A428KNG4_9BACT</name>
<dbReference type="InterPro" id="IPR000238">
    <property type="entry name" value="RbfA"/>
</dbReference>
<dbReference type="GO" id="GO:0030490">
    <property type="term" value="P:maturation of SSU-rRNA"/>
    <property type="evidence" value="ECO:0007669"/>
    <property type="project" value="UniProtKB-UniRule"/>
</dbReference>
<comment type="subcellular location">
    <subcellularLocation>
        <location evidence="2">Cytoplasm</location>
    </subcellularLocation>
</comment>
<dbReference type="InterPro" id="IPR015946">
    <property type="entry name" value="KH_dom-like_a/b"/>
</dbReference>
<organism evidence="4 5">
    <name type="scientific">Hymenobacter rigui</name>
    <dbReference type="NCBI Taxonomy" id="334424"/>
    <lineage>
        <taxon>Bacteria</taxon>
        <taxon>Pseudomonadati</taxon>
        <taxon>Bacteroidota</taxon>
        <taxon>Cytophagia</taxon>
        <taxon>Cytophagales</taxon>
        <taxon>Hymenobacteraceae</taxon>
        <taxon>Hymenobacter</taxon>
    </lineage>
</organism>
<keyword evidence="2" id="KW-0963">Cytoplasm</keyword>
<dbReference type="Pfam" id="PF02033">
    <property type="entry name" value="RBFA"/>
    <property type="match status" value="1"/>
</dbReference>
<comment type="subunit">
    <text evidence="2">Monomer. Binds 30S ribosomal subunits, but not 50S ribosomal subunits or 70S ribosomes.</text>
</comment>
<dbReference type="EMBL" id="RWIT01000006">
    <property type="protein sequence ID" value="RSK48027.1"/>
    <property type="molecule type" value="Genomic_DNA"/>
</dbReference>
<dbReference type="Gene3D" id="3.30.300.20">
    <property type="match status" value="1"/>
</dbReference>
<dbReference type="PANTHER" id="PTHR33515">
    <property type="entry name" value="RIBOSOME-BINDING FACTOR A, CHLOROPLASTIC-RELATED"/>
    <property type="match status" value="1"/>
</dbReference>
<dbReference type="AlphaFoldDB" id="A0A428KNG4"/>
<comment type="function">
    <text evidence="2">One of several proteins that assist in the late maturation steps of the functional core of the 30S ribosomal subunit. Associates with free 30S ribosomal subunits (but not with 30S subunits that are part of 70S ribosomes or polysomes). Required for efficient processing of 16S rRNA. May interact with the 5'-terminal helix region of 16S rRNA.</text>
</comment>
<dbReference type="Proteomes" id="UP000273500">
    <property type="component" value="Unassembled WGS sequence"/>
</dbReference>
<dbReference type="SUPFAM" id="SSF89919">
    <property type="entry name" value="Ribosome-binding factor A, RbfA"/>
    <property type="match status" value="1"/>
</dbReference>
<evidence type="ECO:0000256" key="1">
    <source>
        <dbReference type="ARBA" id="ARBA00022517"/>
    </source>
</evidence>
<dbReference type="GO" id="GO:0005829">
    <property type="term" value="C:cytosol"/>
    <property type="evidence" value="ECO:0007669"/>
    <property type="project" value="TreeGrafter"/>
</dbReference>
<keyword evidence="5" id="KW-1185">Reference proteome</keyword>
<sequence>MESKRQQKVASLLQQDLAAVFQRDLPHLFPGLPPGISLVRVSPDLGVARVYLSVLTVGNNGSNAEQEALVKDNTKAIRQALAKRVGKQLRIVPELVFFMDDSAAYAAHMDKVFGDLHIPPAPAEGSSSAADDAESAPKRPKLFADDEESN</sequence>
<comment type="similarity">
    <text evidence="2">Belongs to the RbfA family.</text>
</comment>
<dbReference type="RefSeq" id="WP_125420602.1">
    <property type="nucleotide sequence ID" value="NZ_RWIT01000006.1"/>
</dbReference>
<gene>
    <name evidence="2" type="primary">rbfA</name>
    <name evidence="4" type="ORF">EI291_13125</name>
</gene>
<evidence type="ECO:0000256" key="3">
    <source>
        <dbReference type="SAM" id="MobiDB-lite"/>
    </source>
</evidence>
<dbReference type="PANTHER" id="PTHR33515:SF1">
    <property type="entry name" value="RIBOSOME-BINDING FACTOR A, CHLOROPLASTIC-RELATED"/>
    <property type="match status" value="1"/>
</dbReference>